<reference evidence="2" key="1">
    <citation type="journal article" date="2022" name="bioRxiv">
        <title>Sequencing and chromosome-scale assembly of the giantPleurodeles waltlgenome.</title>
        <authorList>
            <person name="Brown T."/>
            <person name="Elewa A."/>
            <person name="Iarovenko S."/>
            <person name="Subramanian E."/>
            <person name="Araus A.J."/>
            <person name="Petzold A."/>
            <person name="Susuki M."/>
            <person name="Suzuki K.-i.T."/>
            <person name="Hayashi T."/>
            <person name="Toyoda A."/>
            <person name="Oliveira C."/>
            <person name="Osipova E."/>
            <person name="Leigh N.D."/>
            <person name="Simon A."/>
            <person name="Yun M.H."/>
        </authorList>
    </citation>
    <scope>NUCLEOTIDE SEQUENCE</scope>
    <source>
        <strain evidence="2">20211129_DDA</strain>
        <tissue evidence="2">Liver</tissue>
    </source>
</reference>
<accession>A0AAV7NEE9</accession>
<proteinExistence type="predicted"/>
<dbReference type="Proteomes" id="UP001066276">
    <property type="component" value="Chromosome 8"/>
</dbReference>
<feature type="signal peptide" evidence="1">
    <location>
        <begin position="1"/>
        <end position="23"/>
    </location>
</feature>
<protein>
    <recommendedName>
        <fullName evidence="4">Secreted protein</fullName>
    </recommendedName>
</protein>
<evidence type="ECO:0000313" key="2">
    <source>
        <dbReference type="EMBL" id="KAJ1113861.1"/>
    </source>
</evidence>
<dbReference type="EMBL" id="JANPWB010000012">
    <property type="protein sequence ID" value="KAJ1113861.1"/>
    <property type="molecule type" value="Genomic_DNA"/>
</dbReference>
<sequence>MTTTGYWVLEASLLLCIYQVALSCLEAPLWQGPRESLRSWAIESLPGCLCLPHTCLVPLEAVESPCLMVVPRRALLHILACGGDACRALPALPTADAGVYGPLRARPTRHSAGIAMRLT</sequence>
<feature type="chain" id="PRO_5043372695" description="Secreted protein" evidence="1">
    <location>
        <begin position="24"/>
        <end position="119"/>
    </location>
</feature>
<dbReference type="AlphaFoldDB" id="A0AAV7NEE9"/>
<organism evidence="2 3">
    <name type="scientific">Pleurodeles waltl</name>
    <name type="common">Iberian ribbed newt</name>
    <dbReference type="NCBI Taxonomy" id="8319"/>
    <lineage>
        <taxon>Eukaryota</taxon>
        <taxon>Metazoa</taxon>
        <taxon>Chordata</taxon>
        <taxon>Craniata</taxon>
        <taxon>Vertebrata</taxon>
        <taxon>Euteleostomi</taxon>
        <taxon>Amphibia</taxon>
        <taxon>Batrachia</taxon>
        <taxon>Caudata</taxon>
        <taxon>Salamandroidea</taxon>
        <taxon>Salamandridae</taxon>
        <taxon>Pleurodelinae</taxon>
        <taxon>Pleurodeles</taxon>
    </lineage>
</organism>
<keyword evidence="1" id="KW-0732">Signal</keyword>
<evidence type="ECO:0000256" key="1">
    <source>
        <dbReference type="SAM" id="SignalP"/>
    </source>
</evidence>
<evidence type="ECO:0000313" key="3">
    <source>
        <dbReference type="Proteomes" id="UP001066276"/>
    </source>
</evidence>
<keyword evidence="3" id="KW-1185">Reference proteome</keyword>
<name>A0AAV7NEE9_PLEWA</name>
<evidence type="ECO:0008006" key="4">
    <source>
        <dbReference type="Google" id="ProtNLM"/>
    </source>
</evidence>
<gene>
    <name evidence="2" type="ORF">NDU88_002102</name>
</gene>
<comment type="caution">
    <text evidence="2">The sequence shown here is derived from an EMBL/GenBank/DDBJ whole genome shotgun (WGS) entry which is preliminary data.</text>
</comment>